<evidence type="ECO:0000313" key="13">
    <source>
        <dbReference type="Proteomes" id="UP001237011"/>
    </source>
</evidence>
<evidence type="ECO:0000256" key="7">
    <source>
        <dbReference type="ARBA" id="ARBA00022989"/>
    </source>
</evidence>
<evidence type="ECO:0000256" key="8">
    <source>
        <dbReference type="ARBA" id="ARBA00023065"/>
    </source>
</evidence>
<comment type="similarity">
    <text evidence="2">Belongs to the ATPase A chain family.</text>
</comment>
<keyword evidence="9 11" id="KW-0472">Membrane</keyword>
<keyword evidence="10" id="KW-0066">ATP synthesis</keyword>
<evidence type="ECO:0000256" key="5">
    <source>
        <dbReference type="ARBA" id="ARBA00022692"/>
    </source>
</evidence>
<keyword evidence="5 11" id="KW-0812">Transmembrane</keyword>
<dbReference type="RefSeq" id="WP_305938297.1">
    <property type="nucleotide sequence ID" value="NZ_CP132191.1"/>
</dbReference>
<proteinExistence type="inferred from homology"/>
<dbReference type="NCBIfam" id="NF004487">
    <property type="entry name" value="PRK05815.3-5"/>
    <property type="match status" value="1"/>
</dbReference>
<dbReference type="Pfam" id="PF00119">
    <property type="entry name" value="ATP-synt_A"/>
    <property type="match status" value="1"/>
</dbReference>
<evidence type="ECO:0000256" key="10">
    <source>
        <dbReference type="ARBA" id="ARBA00023310"/>
    </source>
</evidence>
<dbReference type="PANTHER" id="PTHR42823">
    <property type="entry name" value="ATP SYNTHASE SUBUNIT A, CHLOROPLASTIC"/>
    <property type="match status" value="1"/>
</dbReference>
<evidence type="ECO:0000256" key="2">
    <source>
        <dbReference type="ARBA" id="ARBA00006810"/>
    </source>
</evidence>
<dbReference type="EMBL" id="CP132191">
    <property type="protein sequence ID" value="WLP85874.1"/>
    <property type="molecule type" value="Genomic_DNA"/>
</dbReference>
<dbReference type="InterPro" id="IPR035908">
    <property type="entry name" value="F0_ATP_A_sf"/>
</dbReference>
<organism evidence="12 13">
    <name type="scientific">Mycoplasma seminis</name>
    <dbReference type="NCBI Taxonomy" id="512749"/>
    <lineage>
        <taxon>Bacteria</taxon>
        <taxon>Bacillati</taxon>
        <taxon>Mycoplasmatota</taxon>
        <taxon>Mollicutes</taxon>
        <taxon>Mycoplasmataceae</taxon>
        <taxon>Mycoplasma</taxon>
    </lineage>
</organism>
<feature type="transmembrane region" description="Helical" evidence="11">
    <location>
        <begin position="116"/>
        <end position="138"/>
    </location>
</feature>
<keyword evidence="7 11" id="KW-1133">Transmembrane helix</keyword>
<feature type="transmembrane region" description="Helical" evidence="11">
    <location>
        <begin position="28"/>
        <end position="49"/>
    </location>
</feature>
<keyword evidence="6" id="KW-0375">Hydrogen ion transport</keyword>
<dbReference type="InterPro" id="IPR045082">
    <property type="entry name" value="ATP_syn_F0_a_bact/chloroplast"/>
</dbReference>
<keyword evidence="8" id="KW-0406">Ion transport</keyword>
<dbReference type="CDD" id="cd00310">
    <property type="entry name" value="ATP-synt_Fo_a_6"/>
    <property type="match status" value="1"/>
</dbReference>
<dbReference type="Gene3D" id="1.20.120.220">
    <property type="entry name" value="ATP synthase, F0 complex, subunit A"/>
    <property type="match status" value="1"/>
</dbReference>
<keyword evidence="3" id="KW-0813">Transport</keyword>
<name>A0ABY9HCE8_9MOLU</name>
<keyword evidence="13" id="KW-1185">Reference proteome</keyword>
<feature type="transmembrane region" description="Helical" evidence="11">
    <location>
        <begin position="167"/>
        <end position="190"/>
    </location>
</feature>
<comment type="subcellular location">
    <subcellularLocation>
        <location evidence="1">Membrane</location>
        <topology evidence="1">Multi-pass membrane protein</topology>
    </subcellularLocation>
</comment>
<dbReference type="SUPFAM" id="SSF81336">
    <property type="entry name" value="F1F0 ATP synthase subunit A"/>
    <property type="match status" value="1"/>
</dbReference>
<evidence type="ECO:0000256" key="6">
    <source>
        <dbReference type="ARBA" id="ARBA00022781"/>
    </source>
</evidence>
<sequence>MNMNYEVGAKPSLSNPDTWLWKWDQPQLLSLIITVMIILIISIIVYVKVSRVKENEAPKGIAQIAEAYVGMIDNTFDDTTNGDKVQKSRLYIFTLATFILIGNLTAIFGLEPIVTSYSIPFTLALMSWLGIFIVGAIYQKARYLKSFLNPLDLPGKISPLISLSFRIYGNVIGGTTVIFLVYSIFGYLWTLIPGIGNGNHEWYFLAVLVSPALHFYFDLFGSTLQAYIFTLLTTVYWVVEAGEPSEGKVKDKKAKKTLNERAEAWTSAQAIY</sequence>
<keyword evidence="4" id="KW-0138">CF(0)</keyword>
<evidence type="ECO:0000256" key="3">
    <source>
        <dbReference type="ARBA" id="ARBA00022448"/>
    </source>
</evidence>
<protein>
    <submittedName>
        <fullName evidence="12">F0F1 ATP synthase subunit A</fullName>
    </submittedName>
</protein>
<gene>
    <name evidence="12" type="ORF">Q8852_01875</name>
</gene>
<evidence type="ECO:0000256" key="9">
    <source>
        <dbReference type="ARBA" id="ARBA00023136"/>
    </source>
</evidence>
<evidence type="ECO:0000256" key="11">
    <source>
        <dbReference type="SAM" id="Phobius"/>
    </source>
</evidence>
<feature type="transmembrane region" description="Helical" evidence="11">
    <location>
        <begin position="202"/>
        <end position="220"/>
    </location>
</feature>
<dbReference type="PANTHER" id="PTHR42823:SF3">
    <property type="entry name" value="ATP SYNTHASE SUBUNIT A, CHLOROPLASTIC"/>
    <property type="match status" value="1"/>
</dbReference>
<feature type="transmembrane region" description="Helical" evidence="11">
    <location>
        <begin position="90"/>
        <end position="110"/>
    </location>
</feature>
<reference evidence="12" key="1">
    <citation type="submission" date="2023-08" db="EMBL/GenBank/DDBJ databases">
        <title>Complete genome sequence of Mycoplasma seminis 2200.</title>
        <authorList>
            <person name="Spergser J."/>
        </authorList>
    </citation>
    <scope>NUCLEOTIDE SEQUENCE [LARGE SCALE GENOMIC DNA]</scope>
    <source>
        <strain evidence="12">2200</strain>
    </source>
</reference>
<dbReference type="InterPro" id="IPR000568">
    <property type="entry name" value="ATP_synth_F0_asu"/>
</dbReference>
<dbReference type="Proteomes" id="UP001237011">
    <property type="component" value="Chromosome"/>
</dbReference>
<evidence type="ECO:0000256" key="1">
    <source>
        <dbReference type="ARBA" id="ARBA00004141"/>
    </source>
</evidence>
<evidence type="ECO:0000256" key="4">
    <source>
        <dbReference type="ARBA" id="ARBA00022547"/>
    </source>
</evidence>
<evidence type="ECO:0000313" key="12">
    <source>
        <dbReference type="EMBL" id="WLP85874.1"/>
    </source>
</evidence>
<accession>A0ABY9HCE8</accession>